<feature type="region of interest" description="Disordered" evidence="4">
    <location>
        <begin position="1"/>
        <end position="32"/>
    </location>
</feature>
<dbReference type="Gene3D" id="3.30.70.330">
    <property type="match status" value="1"/>
</dbReference>
<organism evidence="6 7">
    <name type="scientific">Felis catus</name>
    <name type="common">Cat</name>
    <name type="synonym">Felis silvestris catus</name>
    <dbReference type="NCBI Taxonomy" id="9685"/>
    <lineage>
        <taxon>Eukaryota</taxon>
        <taxon>Metazoa</taxon>
        <taxon>Chordata</taxon>
        <taxon>Craniata</taxon>
        <taxon>Vertebrata</taxon>
        <taxon>Euteleostomi</taxon>
        <taxon>Mammalia</taxon>
        <taxon>Eutheria</taxon>
        <taxon>Laurasiatheria</taxon>
        <taxon>Carnivora</taxon>
        <taxon>Feliformia</taxon>
        <taxon>Felidae</taxon>
        <taxon>Felinae</taxon>
        <taxon>Felis</taxon>
    </lineage>
</organism>
<dbReference type="PANTHER" id="PTHR24012">
    <property type="entry name" value="RNA BINDING PROTEIN"/>
    <property type="match status" value="1"/>
</dbReference>
<evidence type="ECO:0000256" key="3">
    <source>
        <dbReference type="PROSITE-ProRule" id="PRU00176"/>
    </source>
</evidence>
<reference evidence="6 7" key="1">
    <citation type="submission" date="2021-02" db="EMBL/GenBank/DDBJ databases">
        <title>Safari Cat Assemblies.</title>
        <authorList>
            <person name="Bredemeyer K.R."/>
            <person name="Murphy W.J."/>
        </authorList>
    </citation>
    <scope>NUCLEOTIDE SEQUENCE [LARGE SCALE GENOMIC DNA]</scope>
</reference>
<keyword evidence="7" id="KW-1185">Reference proteome</keyword>
<keyword evidence="1" id="KW-0677">Repeat</keyword>
<evidence type="ECO:0000256" key="2">
    <source>
        <dbReference type="ARBA" id="ARBA00022884"/>
    </source>
</evidence>
<evidence type="ECO:0000313" key="7">
    <source>
        <dbReference type="Proteomes" id="UP000823872"/>
    </source>
</evidence>
<dbReference type="Ensembl" id="ENSFCTT00005093246.1">
    <property type="protein sequence ID" value="ENSFCTP00005061853.1"/>
    <property type="gene ID" value="ENSFCTG00005033905.1"/>
</dbReference>
<dbReference type="InterPro" id="IPR035979">
    <property type="entry name" value="RBD_domain_sf"/>
</dbReference>
<dbReference type="InterPro" id="IPR012677">
    <property type="entry name" value="Nucleotide-bd_a/b_plait_sf"/>
</dbReference>
<dbReference type="Proteomes" id="UP000823872">
    <property type="component" value="Chromosome A2"/>
</dbReference>
<name>A0ABI8ARH7_FELCA</name>
<proteinExistence type="predicted"/>
<sequence length="407" mass="43508">MGRRYPGHESGAGVEGAGMGTGSLPVAPPPRSLPQRIHLQKIIFKYLFCARQELGSPLRGGFHGNNNCQLPCGESALPWQPHPHLPKMARPIQVKPADSESRGGRDRKLFVGMLNKQQSEEDVLRLFQPFGVIDECTVLRGPDGSSKGCAFVKFSSHTEAQAAIHALHGSQTMPGASSSLVVKFADTDKERTLRRMQQMVGQLGILTPSLTLPFSPYSAYAQALMQQQTTVLSTSGSYLSPGVAFSPCHIQQIGAVSLNGLPATPIAPASGLHSPPLLGSTAVPGLVAPITNGFAGVVPFPGGHPALETVYANGLVPYPAQSPTVAETLHPAFSGVQQYTAMYPTAAITPIAHSVPQPPPLLQQQQREGVWRHGADADVPALRQYHLLQGVYGSGHQPEQMFWLREL</sequence>
<keyword evidence="2 3" id="KW-0694">RNA-binding</keyword>
<dbReference type="CDD" id="cd12635">
    <property type="entry name" value="RRM2_CELF3_4_5_6"/>
    <property type="match status" value="1"/>
</dbReference>
<dbReference type="PROSITE" id="PS50102">
    <property type="entry name" value="RRM"/>
    <property type="match status" value="1"/>
</dbReference>
<feature type="domain" description="RRM" evidence="5">
    <location>
        <begin position="107"/>
        <end position="187"/>
    </location>
</feature>
<evidence type="ECO:0000256" key="1">
    <source>
        <dbReference type="ARBA" id="ARBA00022737"/>
    </source>
</evidence>
<reference evidence="6" key="2">
    <citation type="submission" date="2025-08" db="UniProtKB">
        <authorList>
            <consortium name="Ensembl"/>
        </authorList>
    </citation>
    <scope>IDENTIFICATION</scope>
    <source>
        <strain evidence="6">breed Abyssinian</strain>
    </source>
</reference>
<dbReference type="SUPFAM" id="SSF54928">
    <property type="entry name" value="RNA-binding domain, RBD"/>
    <property type="match status" value="1"/>
</dbReference>
<reference evidence="6" key="3">
    <citation type="submission" date="2025-09" db="UniProtKB">
        <authorList>
            <consortium name="Ensembl"/>
        </authorList>
    </citation>
    <scope>IDENTIFICATION</scope>
    <source>
        <strain evidence="6">breed Abyssinian</strain>
    </source>
</reference>
<protein>
    <recommendedName>
        <fullName evidence="5">RRM domain-containing protein</fullName>
    </recommendedName>
</protein>
<dbReference type="GeneTree" id="ENSGT00940000154201"/>
<dbReference type="SMART" id="SM00360">
    <property type="entry name" value="RRM"/>
    <property type="match status" value="1"/>
</dbReference>
<accession>A0ABI8ARH7</accession>
<dbReference type="Pfam" id="PF00076">
    <property type="entry name" value="RRM_1"/>
    <property type="match status" value="1"/>
</dbReference>
<gene>
    <name evidence="6" type="primary">TCTN3</name>
</gene>
<dbReference type="InterPro" id="IPR000504">
    <property type="entry name" value="RRM_dom"/>
</dbReference>
<evidence type="ECO:0000259" key="5">
    <source>
        <dbReference type="PROSITE" id="PS50102"/>
    </source>
</evidence>
<evidence type="ECO:0000313" key="6">
    <source>
        <dbReference type="Ensembl" id="ENSFCTP00005061853.1"/>
    </source>
</evidence>
<evidence type="ECO:0000256" key="4">
    <source>
        <dbReference type="SAM" id="MobiDB-lite"/>
    </source>
</evidence>